<dbReference type="InterPro" id="IPR038120">
    <property type="entry name" value="Rpb1_funnel_sf"/>
</dbReference>
<dbReference type="RefSeq" id="WP_100425439.1">
    <property type="nucleotide sequence ID" value="NZ_PGEX01000001.1"/>
</dbReference>
<evidence type="ECO:0000256" key="6">
    <source>
        <dbReference type="ARBA" id="ARBA00048552"/>
    </source>
</evidence>
<keyword evidence="7" id="KW-0460">Magnesium</keyword>
<dbReference type="Gene3D" id="4.10.860.120">
    <property type="entry name" value="RNA polymerase II, clamp domain"/>
    <property type="match status" value="1"/>
</dbReference>
<reference evidence="11 12" key="1">
    <citation type="submission" date="2017-11" db="EMBL/GenBank/DDBJ databases">
        <title>Animal gut microbial communities from fecal samples from Wisconsin, USA.</title>
        <authorList>
            <person name="Neumann A."/>
        </authorList>
    </citation>
    <scope>NUCLEOTIDE SEQUENCE [LARGE SCALE GENOMIC DNA]</scope>
    <source>
        <strain evidence="11 12">UWS3</strain>
    </source>
</reference>
<protein>
    <recommendedName>
        <fullName evidence="7">DNA-directed RNA polymerase subunit beta'</fullName>
        <shortName evidence="7">RNAP subunit beta'</shortName>
        <ecNumber evidence="7">2.7.7.6</ecNumber>
    </recommendedName>
    <alternativeName>
        <fullName evidence="7">RNA polymerase subunit beta'</fullName>
    </alternativeName>
    <alternativeName>
        <fullName evidence="7">Transcriptase subunit beta'</fullName>
    </alternativeName>
</protein>
<dbReference type="InterPro" id="IPR000722">
    <property type="entry name" value="RNA_pol_asu"/>
</dbReference>
<dbReference type="HAMAP" id="MF_01322">
    <property type="entry name" value="RNApol_bact_RpoC"/>
    <property type="match status" value="1"/>
</dbReference>
<dbReference type="InterPro" id="IPR007081">
    <property type="entry name" value="RNA_pol_Rpb1_5"/>
</dbReference>
<comment type="function">
    <text evidence="7 8">DNA-dependent RNA polymerase catalyzes the transcription of DNA into RNA using the four ribonucleoside triphosphates as substrates.</text>
</comment>
<comment type="cofactor">
    <cofactor evidence="7">
        <name>Mg(2+)</name>
        <dbReference type="ChEBI" id="CHEBI:18420"/>
    </cofactor>
    <text evidence="7">Binds 1 Mg(2+) ion per subunit.</text>
</comment>
<dbReference type="NCBIfam" id="TIGR02386">
    <property type="entry name" value="rpoC_TIGR"/>
    <property type="match status" value="1"/>
</dbReference>
<dbReference type="Gene3D" id="1.10.150.390">
    <property type="match status" value="1"/>
</dbReference>
<keyword evidence="12" id="KW-1185">Reference proteome</keyword>
<dbReference type="GO" id="GO:0006351">
    <property type="term" value="P:DNA-templated transcription"/>
    <property type="evidence" value="ECO:0007669"/>
    <property type="project" value="UniProtKB-UniRule"/>
</dbReference>
<feature type="binding site" evidence="7">
    <location>
        <position position="533"/>
    </location>
    <ligand>
        <name>Mg(2+)</name>
        <dbReference type="ChEBI" id="CHEBI:18420"/>
    </ligand>
</feature>
<name>A0A2M9A778_9BACT</name>
<feature type="binding site" evidence="7">
    <location>
        <position position="980"/>
    </location>
    <ligand>
        <name>Zn(2+)</name>
        <dbReference type="ChEBI" id="CHEBI:29105"/>
        <label>2</label>
    </ligand>
</feature>
<dbReference type="Gene3D" id="2.40.50.100">
    <property type="match status" value="3"/>
</dbReference>
<keyword evidence="2 7" id="KW-0808">Transferase</keyword>
<dbReference type="Proteomes" id="UP000231134">
    <property type="component" value="Unassembled WGS sequence"/>
</dbReference>
<feature type="binding site" evidence="7">
    <location>
        <position position="987"/>
    </location>
    <ligand>
        <name>Zn(2+)</name>
        <dbReference type="ChEBI" id="CHEBI:29105"/>
        <label>2</label>
    </ligand>
</feature>
<feature type="binding site" evidence="7">
    <location>
        <position position="84"/>
    </location>
    <ligand>
        <name>Zn(2+)</name>
        <dbReference type="ChEBI" id="CHEBI:29105"/>
        <label>1</label>
    </ligand>
</feature>
<dbReference type="Pfam" id="PF04983">
    <property type="entry name" value="RNA_pol_Rpb1_3"/>
    <property type="match status" value="1"/>
</dbReference>
<dbReference type="PANTHER" id="PTHR19376">
    <property type="entry name" value="DNA-DIRECTED RNA POLYMERASE"/>
    <property type="match status" value="1"/>
</dbReference>
<dbReference type="InterPro" id="IPR012754">
    <property type="entry name" value="DNA-dir_RpoC_beta_prime_bact"/>
</dbReference>
<comment type="cofactor">
    <cofactor evidence="7">
        <name>Zn(2+)</name>
        <dbReference type="ChEBI" id="CHEBI:29105"/>
    </cofactor>
    <text evidence="7">Binds 2 Zn(2+) ions per subunit.</text>
</comment>
<dbReference type="GO" id="GO:0003899">
    <property type="term" value="F:DNA-directed RNA polymerase activity"/>
    <property type="evidence" value="ECO:0007669"/>
    <property type="project" value="UniProtKB-UniRule"/>
</dbReference>
<comment type="subunit">
    <text evidence="7">The RNAP catalytic core consists of 2 alpha, 1 beta, 1 beta' and 1 omega subunit. When a sigma factor is associated with the core the holoenzyme is formed, which can initiate transcription.</text>
</comment>
<keyword evidence="3 7" id="KW-0548">Nucleotidyltransferase</keyword>
<keyword evidence="5 7" id="KW-0804">Transcription</keyword>
<dbReference type="SUPFAM" id="SSF64484">
    <property type="entry name" value="beta and beta-prime subunits of DNA dependent RNA-polymerase"/>
    <property type="match status" value="1"/>
</dbReference>
<feature type="binding site" evidence="7">
    <location>
        <position position="531"/>
    </location>
    <ligand>
        <name>Mg(2+)</name>
        <dbReference type="ChEBI" id="CHEBI:18420"/>
    </ligand>
</feature>
<dbReference type="Gene3D" id="1.10.132.30">
    <property type="match status" value="1"/>
</dbReference>
<evidence type="ECO:0000256" key="9">
    <source>
        <dbReference type="SAM" id="MobiDB-lite"/>
    </source>
</evidence>
<feature type="compositionally biased region" description="Polar residues" evidence="9">
    <location>
        <begin position="1460"/>
        <end position="1469"/>
    </location>
</feature>
<comment type="catalytic activity">
    <reaction evidence="6 7 8">
        <text>RNA(n) + a ribonucleoside 5'-triphosphate = RNA(n+1) + diphosphate</text>
        <dbReference type="Rhea" id="RHEA:21248"/>
        <dbReference type="Rhea" id="RHEA-COMP:14527"/>
        <dbReference type="Rhea" id="RHEA-COMP:17342"/>
        <dbReference type="ChEBI" id="CHEBI:33019"/>
        <dbReference type="ChEBI" id="CHEBI:61557"/>
        <dbReference type="ChEBI" id="CHEBI:140395"/>
        <dbReference type="EC" id="2.7.7.6"/>
    </reaction>
</comment>
<keyword evidence="4 7" id="KW-0479">Metal-binding</keyword>
<accession>A0A2M9A778</accession>
<organism evidence="11 12">
    <name type="scientific">Hallerella succinigenes</name>
    <dbReference type="NCBI Taxonomy" id="1896222"/>
    <lineage>
        <taxon>Bacteria</taxon>
        <taxon>Pseudomonadati</taxon>
        <taxon>Fibrobacterota</taxon>
        <taxon>Fibrobacteria</taxon>
        <taxon>Fibrobacterales</taxon>
        <taxon>Fibrobacteraceae</taxon>
        <taxon>Hallerella</taxon>
    </lineage>
</organism>
<dbReference type="InterPro" id="IPR007066">
    <property type="entry name" value="RNA_pol_Rpb1_3"/>
</dbReference>
<dbReference type="Gene3D" id="1.10.1790.20">
    <property type="match status" value="1"/>
</dbReference>
<feature type="binding site" evidence="7">
    <location>
        <position position="906"/>
    </location>
    <ligand>
        <name>Zn(2+)</name>
        <dbReference type="ChEBI" id="CHEBI:29105"/>
        <label>2</label>
    </ligand>
</feature>
<feature type="binding site" evidence="7">
    <location>
        <position position="81"/>
    </location>
    <ligand>
        <name>Zn(2+)</name>
        <dbReference type="ChEBI" id="CHEBI:29105"/>
        <label>1</label>
    </ligand>
</feature>
<dbReference type="InterPro" id="IPR042102">
    <property type="entry name" value="RNA_pol_Rpb1_3_sf"/>
</dbReference>
<evidence type="ECO:0000256" key="2">
    <source>
        <dbReference type="ARBA" id="ARBA00022679"/>
    </source>
</evidence>
<evidence type="ECO:0000256" key="4">
    <source>
        <dbReference type="ARBA" id="ARBA00022723"/>
    </source>
</evidence>
<dbReference type="GO" id="GO:0003677">
    <property type="term" value="F:DNA binding"/>
    <property type="evidence" value="ECO:0007669"/>
    <property type="project" value="UniProtKB-UniRule"/>
</dbReference>
<feature type="compositionally biased region" description="Acidic residues" evidence="9">
    <location>
        <begin position="1484"/>
        <end position="1493"/>
    </location>
</feature>
<dbReference type="GO" id="GO:0008270">
    <property type="term" value="F:zinc ion binding"/>
    <property type="evidence" value="ECO:0007669"/>
    <property type="project" value="UniProtKB-UniRule"/>
</dbReference>
<feature type="binding site" evidence="7">
    <location>
        <position position="66"/>
    </location>
    <ligand>
        <name>Zn(2+)</name>
        <dbReference type="ChEBI" id="CHEBI:29105"/>
        <label>1</label>
    </ligand>
</feature>
<comment type="similarity">
    <text evidence="7 8">Belongs to the RNA polymerase beta' chain family.</text>
</comment>
<dbReference type="CDD" id="cd01609">
    <property type="entry name" value="RNAP_beta'_N"/>
    <property type="match status" value="1"/>
</dbReference>
<dbReference type="InterPro" id="IPR044893">
    <property type="entry name" value="RNA_pol_Rpb1_clamp_domain"/>
</dbReference>
<evidence type="ECO:0000256" key="7">
    <source>
        <dbReference type="HAMAP-Rule" id="MF_01322"/>
    </source>
</evidence>
<dbReference type="InterPro" id="IPR007083">
    <property type="entry name" value="RNA_pol_Rpb1_4"/>
</dbReference>
<dbReference type="EMBL" id="PGEX01000001">
    <property type="protein sequence ID" value="PJJ41477.1"/>
    <property type="molecule type" value="Genomic_DNA"/>
</dbReference>
<feature type="binding site" evidence="7">
    <location>
        <position position="529"/>
    </location>
    <ligand>
        <name>Mg(2+)</name>
        <dbReference type="ChEBI" id="CHEBI:18420"/>
    </ligand>
</feature>
<gene>
    <name evidence="7" type="primary">rpoC</name>
    <name evidence="11" type="ORF">BGX16_1453</name>
</gene>
<sequence>MSEETFDYSENNNGEVSIHLASPELIRQWSYGEVTKPETINYRSFKPERDGLFCERIFGPVKNWECNCGKYKRIRFKGVICDRCGVEVTHSKVRRERMGHIELAIPLAHVWFVKNQPCVLGAILNLDTKSLDNIIYYEKYIVLDPGDTDLQPNELIDESKYIDLEREGRHFSAKMGAAALKQLLANIDFVQLSDELRVEAASKSKTKRDDAIKRLKIVESFKKSQMDDFLSYYEDPEKKKNSDIPWAKDIAEKVEDFKYGVIGADGERKGGYAAKTEGKEFNLLDAFTQFREAYPHEAKNLSNQPEWMILDVLPVIPPDLRPLVPLDGGRFATSDLNELYRRVINRNNRLKKLIDIKAPDVILCNEKRMLQEAVDQLFDSGRRSVRAGSNRPLKSLSELLKGKQGRFRMNLLGKRVDYSGRSVIVVGPELKMHQCGLPKRMALELYKPFIIQRLEEEGIVYTLKAAKKYVDAERPEVWDILEQIIEDHPVMLNRAPTLHRLGIQAFYPKLIEGNAIRLHPLVCTAFNADFDGDQMAVHLPLSFETQLECRVLMLSSNNILHPASGQPIAVPGQDIVLGLYYISKPRPNRKGAGMRFYDPDEALRAYNTGVIDLNAECYLHLPAGRKIYMGALEKDTPCLTEQPDDNGKCEVIAKAGQKIKFLTLKEPSLIKTTMGRIILNEIIPNAVGYANETFGKKVIAKSIDDLYRRTGNRVTVEYLDDLKALGYKWAAISGSSVAISEMVIPPEKQQLLEEANEKVTRIRELYEDGVITDGERYNQIIDVWSKTTSDVAAKQWDLLSHDRDGFNPVYMMADSGARGSREQIKQLSGMRGLMQKPTKQLGGQEVIENPIKSCFREGLNEMEYFISAHGARKGLADTALKTADAGYLTRRLVDVAQDLVIVEEDCHTKDGIDISAYKDGDDTIIPLEERLLGRAPVEDIVHPVTGEVIVKAGELVTESDLPKISATGLEHVKMRSVLTCSARHGVCAKCYGRMLASGRPVDLGEAVGVIAAQSIGEPGTQLTLRTFHIGGASSRLTVENSKSAPVDGKVELDNVNTLEHDGHKVVVSRMGELVIFDSTGINKGRWQIPYGAILYVENGAAVTKDTKLFEWDPYTSPILSNVSGKIQFIDLIENTTYRVDKDDVTGVETWTVISDRHGKHRPAINVLDAAGNRQGVYYLPDGAILSVHDGDNAVPGEILAKLPRAVGKTKDITGGLPRVAELFEARVPKNVAVIAPIDGIVEYGNEERGNQKVIIKNAEEEQSVLVPRGRHLAVLEGDRVSRGQKICDGSVDPHDILRVQGPEAVQRHLVNEIQAVYRLQGVAIADKHIECIVRQMMRKIKISDPGDSDLLPDEEISKARLRVKNDKLKAEGRAEAKGTPMLLGITKSSLATDSFISAASFQETTKILTRAAIEGSVDPLMGLKENVIMGHLIPCGTGARHLRDVVVIDSDAEAEAAANRASQLESENSVGDIDFSLPDTGSEASEDNGDNIE</sequence>
<dbReference type="CDD" id="cd02655">
    <property type="entry name" value="RNAP_beta'_C"/>
    <property type="match status" value="1"/>
</dbReference>
<feature type="binding site" evidence="7">
    <location>
        <position position="68"/>
    </location>
    <ligand>
        <name>Zn(2+)</name>
        <dbReference type="ChEBI" id="CHEBI:29105"/>
        <label>1</label>
    </ligand>
</feature>
<dbReference type="OrthoDB" id="9815296at2"/>
<evidence type="ECO:0000259" key="10">
    <source>
        <dbReference type="SMART" id="SM00663"/>
    </source>
</evidence>
<dbReference type="InterPro" id="IPR006592">
    <property type="entry name" value="RNA_pol_N"/>
</dbReference>
<feature type="region of interest" description="Disordered" evidence="9">
    <location>
        <begin position="1458"/>
        <end position="1493"/>
    </location>
</feature>
<dbReference type="Pfam" id="PF05000">
    <property type="entry name" value="RNA_pol_Rpb1_4"/>
    <property type="match status" value="1"/>
</dbReference>
<dbReference type="Pfam" id="PF04997">
    <property type="entry name" value="RNA_pol_Rpb1_1"/>
    <property type="match status" value="1"/>
</dbReference>
<dbReference type="InterPro" id="IPR045867">
    <property type="entry name" value="DNA-dir_RpoC_beta_prime"/>
</dbReference>
<dbReference type="Gene3D" id="1.10.40.90">
    <property type="match status" value="1"/>
</dbReference>
<dbReference type="PANTHER" id="PTHR19376:SF54">
    <property type="entry name" value="DNA-DIRECTED RNA POLYMERASE SUBUNIT BETA"/>
    <property type="match status" value="1"/>
</dbReference>
<dbReference type="Pfam" id="PF00623">
    <property type="entry name" value="RNA_pol_Rpb1_2"/>
    <property type="match status" value="1"/>
</dbReference>
<evidence type="ECO:0000313" key="12">
    <source>
        <dbReference type="Proteomes" id="UP000231134"/>
    </source>
</evidence>
<evidence type="ECO:0000313" key="11">
    <source>
        <dbReference type="EMBL" id="PJJ41477.1"/>
    </source>
</evidence>
<feature type="binding site" evidence="7">
    <location>
        <position position="990"/>
    </location>
    <ligand>
        <name>Zn(2+)</name>
        <dbReference type="ChEBI" id="CHEBI:29105"/>
        <label>2</label>
    </ligand>
</feature>
<keyword evidence="7" id="KW-0862">Zinc</keyword>
<dbReference type="InterPro" id="IPR007080">
    <property type="entry name" value="RNA_pol_Rpb1_1"/>
</dbReference>
<dbReference type="Gene3D" id="1.10.274.100">
    <property type="entry name" value="RNA polymerase Rpb1, domain 3"/>
    <property type="match status" value="1"/>
</dbReference>
<evidence type="ECO:0000256" key="5">
    <source>
        <dbReference type="ARBA" id="ARBA00023163"/>
    </source>
</evidence>
<evidence type="ECO:0000256" key="3">
    <source>
        <dbReference type="ARBA" id="ARBA00022695"/>
    </source>
</evidence>
<keyword evidence="1 7" id="KW-0240">DNA-directed RNA polymerase</keyword>
<dbReference type="SMART" id="SM00663">
    <property type="entry name" value="RPOLA_N"/>
    <property type="match status" value="1"/>
</dbReference>
<evidence type="ECO:0000256" key="1">
    <source>
        <dbReference type="ARBA" id="ARBA00022478"/>
    </source>
</evidence>
<dbReference type="Gene3D" id="2.40.40.20">
    <property type="match status" value="1"/>
</dbReference>
<proteinExistence type="inferred from homology"/>
<dbReference type="GO" id="GO:0000428">
    <property type="term" value="C:DNA-directed RNA polymerase complex"/>
    <property type="evidence" value="ECO:0007669"/>
    <property type="project" value="UniProtKB-KW"/>
</dbReference>
<feature type="domain" description="RNA polymerase N-terminal" evidence="10">
    <location>
        <begin position="306"/>
        <end position="583"/>
    </location>
</feature>
<evidence type="ECO:0000256" key="8">
    <source>
        <dbReference type="RuleBase" id="RU004279"/>
    </source>
</evidence>
<dbReference type="EC" id="2.7.7.6" evidence="7"/>
<comment type="caution">
    <text evidence="11">The sequence shown here is derived from an EMBL/GenBank/DDBJ whole genome shotgun (WGS) entry which is preliminary data.</text>
</comment>
<dbReference type="Pfam" id="PF04998">
    <property type="entry name" value="RNA_pol_Rpb1_5"/>
    <property type="match status" value="1"/>
</dbReference>
<dbReference type="GO" id="GO:0000287">
    <property type="term" value="F:magnesium ion binding"/>
    <property type="evidence" value="ECO:0007669"/>
    <property type="project" value="UniProtKB-UniRule"/>
</dbReference>